<feature type="region of interest" description="Disordered" evidence="12">
    <location>
        <begin position="1145"/>
        <end position="1165"/>
    </location>
</feature>
<dbReference type="PANTHER" id="PTHR47968:SF75">
    <property type="entry name" value="CENTROMERE-ASSOCIATED PROTEIN E"/>
    <property type="match status" value="1"/>
</dbReference>
<keyword evidence="4 10" id="KW-0547">Nucleotide-binding</keyword>
<dbReference type="Pfam" id="PF00225">
    <property type="entry name" value="Kinesin"/>
    <property type="match status" value="1"/>
</dbReference>
<keyword evidence="13" id="KW-0812">Transmembrane</keyword>
<dbReference type="VEuPathDB" id="FungiDB:PSHT_05887"/>
<keyword evidence="7 10" id="KW-0505">Motor protein</keyword>
<keyword evidence="8" id="KW-0206">Cytoskeleton</keyword>
<reference evidence="17" key="3">
    <citation type="journal article" date="2018" name="Mol. Plant Microbe Interact.">
        <title>Genome sequence resources for the wheat stripe rust pathogen (Puccinia striiformis f. sp. tritici) and the barley stripe rust pathogen (Puccinia striiformis f. sp. hordei).</title>
        <authorList>
            <person name="Xia C."/>
            <person name="Wang M."/>
            <person name="Yin C."/>
            <person name="Cornejo O.E."/>
            <person name="Hulbert S.H."/>
            <person name="Chen X."/>
        </authorList>
    </citation>
    <scope>NUCLEOTIDE SEQUENCE [LARGE SCALE GENOMIC DNA]</scope>
    <source>
        <strain evidence="17">93TX-2</strain>
    </source>
</reference>
<dbReference type="InterPro" id="IPR036961">
    <property type="entry name" value="Kinesin_motor_dom_sf"/>
</dbReference>
<dbReference type="GO" id="GO:0003777">
    <property type="term" value="F:microtubule motor activity"/>
    <property type="evidence" value="ECO:0007669"/>
    <property type="project" value="InterPro"/>
</dbReference>
<dbReference type="Gene3D" id="3.40.850.10">
    <property type="entry name" value="Kinesin motor domain"/>
    <property type="match status" value="1"/>
</dbReference>
<feature type="domain" description="Kinesin motor" evidence="14">
    <location>
        <begin position="3"/>
        <end position="354"/>
    </location>
</feature>
<dbReference type="GO" id="GO:0005874">
    <property type="term" value="C:microtubule"/>
    <property type="evidence" value="ECO:0007669"/>
    <property type="project" value="UniProtKB-KW"/>
</dbReference>
<name>A0A2S4W9B9_9BASI</name>
<dbReference type="PROSITE" id="PS50067">
    <property type="entry name" value="KINESIN_MOTOR_2"/>
    <property type="match status" value="1"/>
</dbReference>
<evidence type="ECO:0000256" key="11">
    <source>
        <dbReference type="SAM" id="Coils"/>
    </source>
</evidence>
<dbReference type="PANTHER" id="PTHR47968">
    <property type="entry name" value="CENTROMERE PROTEIN E"/>
    <property type="match status" value="1"/>
</dbReference>
<feature type="region of interest" description="Disordered" evidence="12">
    <location>
        <begin position="435"/>
        <end position="458"/>
    </location>
</feature>
<dbReference type="GO" id="GO:0005524">
    <property type="term" value="F:ATP binding"/>
    <property type="evidence" value="ECO:0007669"/>
    <property type="project" value="UniProtKB-UniRule"/>
</dbReference>
<protein>
    <recommendedName>
        <fullName evidence="18">Kinesin motor domain-containing protein</fullName>
    </recommendedName>
</protein>
<evidence type="ECO:0000256" key="13">
    <source>
        <dbReference type="SAM" id="Phobius"/>
    </source>
</evidence>
<sequence>MSNVKVVCRFRPPNALELREAGDNPIVIINEDGTSVKLKSQEGMKGPDAADSLSIGSFLWTLNKSKYSNMASRESSKVLLLSLSYYLQKINLLIFFWSDVLGGYNGTVFAYGQTGSGKTFTMMGADIDSGELKGVIPRITEHIFDSIMSSPHNIEYLVKVSYMEIYMEKIRDLLAPHNDNLPIHEDKSRGVYVKNLSDFYVGSAPEVYQIMRTGGEARKVSSTIMNAESSRSHSIFVITIQQKNLETGTQKSGNLFLVDLAGSEKVGKTGASGQTLEEAKKINKSLSALGMVINALTDGKSAHIPYRDSKLTRILQESLGGNSRTTLVINCSPSAYNEAETLSTLRFGMRAKSIKNKARVNAEISSAELKALLKKAQADTGRQLSYITLLEGELTIWRNGGQVDEADWATMEKALGVKLNVNEAGSVSLGASLQAKAGGGGGRDTPSTPNSTLGRPSALASNPALDALRELGARPETPTITLERDEREEFLRRENELSDQLAEKEEALAKQERRMQEIQEELSFFKEQESSMSTENKVMAGDLNELRLQVEKLTYENKEALILGDATREQNNDLSNELEELKKTIVELKATQKSLNDEGKQRKKAEKMAVLMAGFESTALSEKEDEIRATLQKLDEAADIDRPLTNEDIILLKRQITDSQILANESTERAKKSVEEIELLSRRKEELENRLTLLEQDYEDLLERASAAVGGGGNSTGINNPNGDDLNELESIKAKLDAQTVLKREASLLEITDLKQQLDIKAHENRSLIVTIDNLKSANEELKRAFAVTAAGIEGGKDLAESAKDMERIRKTMANQLSEFDGMKKSLMRDLQNRCEKVIELEISLDETREQYNNVLRNSNSKAQQRKMEFLTRNLDQLTNVQKQLVEQNSILKKDVAIAERKLLARNDRISSLENMLIEAQDKLNSQNSKFEVQLNAVRERLNQARSNQDKIHGNHSSSTGNSSAGGLVFGRIAKPLRGGGGGGGTTTLPSNNVDLNNSNAETAKRTSWFTRKYRTQHFEEMYFLFNSSNPETIELFRSTYYKPKLGICFLLFILFPSIDRSQTQHQHIHKEASLSLSTTPATTTTVETTTCPDGYRDHRNNLICPHAPKRLKSVRLRLSQVLLDFKISFHRLILSQDYHQHQHAKRLEQQHRKEQQQQQFKHHHHHNQASFANALIKDACFSARIHSRFRKSKSWSKSWSRFKFRFFHQYSQPGFLHPFLVWLLCVFAILVISSESFHSSHSSNASTWLDLPFRSKCTPTLDFHQEYTDPNINNNSPLTILNLLEFIFKKNSSRFLTLFNKPTKSIILIECFISLETKWLLALVVELSIGISSIIGYLILITHIPYKSHYSIPFFLSIYWIKSFYKSIYKLITSSVNTIDCLRLVIHEFSGKSNPKQGRIKRVVSEGEDEDEDDEWTCSICFEESSDDSEDSNSTPPSPSLPPTNSSSSPPLPSTTSSPLLENDLLTSSLSTHKTSTLTKKKELRDQSNRSTLSCGHSYHTNCLVKWLHYQPFCPICHRSVL</sequence>
<feature type="coiled-coil region" evidence="11">
    <location>
        <begin position="670"/>
        <end position="704"/>
    </location>
</feature>
<dbReference type="GO" id="GO:0008270">
    <property type="term" value="F:zinc ion binding"/>
    <property type="evidence" value="ECO:0007669"/>
    <property type="project" value="UniProtKB-KW"/>
</dbReference>
<feature type="compositionally biased region" description="Polar residues" evidence="12">
    <location>
        <begin position="445"/>
        <end position="454"/>
    </location>
</feature>
<dbReference type="InterPro" id="IPR001752">
    <property type="entry name" value="Kinesin_motor_dom"/>
</dbReference>
<evidence type="ECO:0000256" key="5">
    <source>
        <dbReference type="ARBA" id="ARBA00022840"/>
    </source>
</evidence>
<evidence type="ECO:0000256" key="10">
    <source>
        <dbReference type="PROSITE-ProRule" id="PRU00283"/>
    </source>
</evidence>
<accession>A0A2S4W9B9</accession>
<feature type="coiled-coil region" evidence="11">
    <location>
        <begin position="487"/>
        <end position="640"/>
    </location>
</feature>
<feature type="region of interest" description="Disordered" evidence="12">
    <location>
        <begin position="1394"/>
        <end position="1461"/>
    </location>
</feature>
<feature type="coiled-coil region" evidence="11">
    <location>
        <begin position="838"/>
        <end position="948"/>
    </location>
</feature>
<dbReference type="SUPFAM" id="SSF57850">
    <property type="entry name" value="RING/U-box"/>
    <property type="match status" value="1"/>
</dbReference>
<dbReference type="FunFam" id="3.40.850.10:FF:000031">
    <property type="entry name" value="Kinesin-like protein"/>
    <property type="match status" value="1"/>
</dbReference>
<dbReference type="Gene3D" id="3.30.40.10">
    <property type="entry name" value="Zinc/RING finger domain, C3HC4 (zinc finger)"/>
    <property type="match status" value="1"/>
</dbReference>
<comment type="subcellular location">
    <subcellularLocation>
        <location evidence="1">Cytoplasm</location>
        <location evidence="1">Cytoskeleton</location>
    </subcellularLocation>
</comment>
<dbReference type="PRINTS" id="PR00380">
    <property type="entry name" value="KINESINHEAVY"/>
</dbReference>
<dbReference type="InterPro" id="IPR027640">
    <property type="entry name" value="Kinesin-like_fam"/>
</dbReference>
<dbReference type="Proteomes" id="UP000238274">
    <property type="component" value="Unassembled WGS sequence"/>
</dbReference>
<comment type="similarity">
    <text evidence="10">Belongs to the TRAFAC class myosin-kinesin ATPase superfamily. Kinesin family.</text>
</comment>
<keyword evidence="9" id="KW-0863">Zinc-finger</keyword>
<evidence type="ECO:0000256" key="3">
    <source>
        <dbReference type="ARBA" id="ARBA00022701"/>
    </source>
</evidence>
<dbReference type="OrthoDB" id="3176171at2759"/>
<dbReference type="CDD" id="cd01369">
    <property type="entry name" value="KISc_KHC_KIF5"/>
    <property type="match status" value="1"/>
</dbReference>
<dbReference type="GO" id="GO:0008017">
    <property type="term" value="F:microtubule binding"/>
    <property type="evidence" value="ECO:0007669"/>
    <property type="project" value="InterPro"/>
</dbReference>
<evidence type="ECO:0000259" key="15">
    <source>
        <dbReference type="PROSITE" id="PS50089"/>
    </source>
</evidence>
<feature type="domain" description="RING-type" evidence="15">
    <location>
        <begin position="1419"/>
        <end position="1519"/>
    </location>
</feature>
<keyword evidence="9" id="KW-0479">Metal-binding</keyword>
<evidence type="ECO:0000256" key="7">
    <source>
        <dbReference type="ARBA" id="ARBA00023175"/>
    </source>
</evidence>
<keyword evidence="3" id="KW-0493">Microtubule</keyword>
<reference evidence="17" key="2">
    <citation type="journal article" date="2018" name="BMC Genomics">
        <title>Genomic insights into host adaptation between the wheat stripe rust pathogen (Puccinia striiformis f. sp. tritici) and the barley stripe rust pathogen (Puccinia striiformis f. sp. hordei).</title>
        <authorList>
            <person name="Xia C."/>
            <person name="Wang M."/>
            <person name="Yin C."/>
            <person name="Cornejo O.E."/>
            <person name="Hulbert S.H."/>
            <person name="Chen X."/>
        </authorList>
    </citation>
    <scope>NUCLEOTIDE SEQUENCE [LARGE SCALE GENOMIC DNA]</scope>
    <source>
        <strain evidence="17">93TX-2</strain>
    </source>
</reference>
<reference evidence="16 17" key="1">
    <citation type="submission" date="2017-12" db="EMBL/GenBank/DDBJ databases">
        <title>Gene loss provides genomic basis for host adaptation in cereal stripe rust fungi.</title>
        <authorList>
            <person name="Xia C."/>
        </authorList>
    </citation>
    <scope>NUCLEOTIDE SEQUENCE [LARGE SCALE GENOMIC DNA]</scope>
    <source>
        <strain evidence="16 17">93TX-2</strain>
    </source>
</reference>
<keyword evidence="17" id="KW-1185">Reference proteome</keyword>
<keyword evidence="9" id="KW-0862">Zinc</keyword>
<evidence type="ECO:0000256" key="4">
    <source>
        <dbReference type="ARBA" id="ARBA00022741"/>
    </source>
</evidence>
<proteinExistence type="inferred from homology"/>
<dbReference type="EMBL" id="PKSM01000066">
    <property type="protein sequence ID" value="POW18373.1"/>
    <property type="molecule type" value="Genomic_DNA"/>
</dbReference>
<evidence type="ECO:0000256" key="8">
    <source>
        <dbReference type="ARBA" id="ARBA00023212"/>
    </source>
</evidence>
<gene>
    <name evidence="16" type="ORF">PSHT_05887</name>
</gene>
<evidence type="ECO:0000259" key="14">
    <source>
        <dbReference type="PROSITE" id="PS50067"/>
    </source>
</evidence>
<keyword evidence="5 10" id="KW-0067">ATP-binding</keyword>
<evidence type="ECO:0008006" key="18">
    <source>
        <dbReference type="Google" id="ProtNLM"/>
    </source>
</evidence>
<dbReference type="Pfam" id="PF13639">
    <property type="entry name" value="zf-RING_2"/>
    <property type="match status" value="1"/>
</dbReference>
<feature type="transmembrane region" description="Helical" evidence="13">
    <location>
        <begin position="1320"/>
        <end position="1343"/>
    </location>
</feature>
<dbReference type="InterPro" id="IPR059182">
    <property type="entry name" value="Khc_C"/>
</dbReference>
<feature type="compositionally biased region" description="Basic and acidic residues" evidence="12">
    <location>
        <begin position="1146"/>
        <end position="1156"/>
    </location>
</feature>
<feature type="binding site" evidence="10">
    <location>
        <begin position="112"/>
        <end position="119"/>
    </location>
    <ligand>
        <name>ATP</name>
        <dbReference type="ChEBI" id="CHEBI:30616"/>
    </ligand>
</feature>
<dbReference type="SMART" id="SM00129">
    <property type="entry name" value="KISc"/>
    <property type="match status" value="1"/>
</dbReference>
<evidence type="ECO:0000256" key="6">
    <source>
        <dbReference type="ARBA" id="ARBA00023054"/>
    </source>
</evidence>
<dbReference type="GO" id="GO:0007018">
    <property type="term" value="P:microtubule-based movement"/>
    <property type="evidence" value="ECO:0007669"/>
    <property type="project" value="InterPro"/>
</dbReference>
<keyword evidence="6 11" id="KW-0175">Coiled coil</keyword>
<organism evidence="16 17">
    <name type="scientific">Puccinia striiformis</name>
    <dbReference type="NCBI Taxonomy" id="27350"/>
    <lineage>
        <taxon>Eukaryota</taxon>
        <taxon>Fungi</taxon>
        <taxon>Dikarya</taxon>
        <taxon>Basidiomycota</taxon>
        <taxon>Pucciniomycotina</taxon>
        <taxon>Pucciniomycetes</taxon>
        <taxon>Pucciniales</taxon>
        <taxon>Pucciniaceae</taxon>
        <taxon>Puccinia</taxon>
    </lineage>
</organism>
<evidence type="ECO:0000256" key="1">
    <source>
        <dbReference type="ARBA" id="ARBA00004245"/>
    </source>
</evidence>
<keyword evidence="13" id="KW-0472">Membrane</keyword>
<dbReference type="InterPro" id="IPR001841">
    <property type="entry name" value="Znf_RING"/>
</dbReference>
<evidence type="ECO:0000256" key="9">
    <source>
        <dbReference type="PROSITE-ProRule" id="PRU00175"/>
    </source>
</evidence>
<feature type="transmembrane region" description="Helical" evidence="13">
    <location>
        <begin position="1216"/>
        <end position="1234"/>
    </location>
</feature>
<dbReference type="InterPro" id="IPR013083">
    <property type="entry name" value="Znf_RING/FYVE/PHD"/>
</dbReference>
<dbReference type="CDD" id="cd23649">
    <property type="entry name" value="Khc_CBD_cc"/>
    <property type="match status" value="1"/>
</dbReference>
<feature type="compositionally biased region" description="Low complexity" evidence="12">
    <location>
        <begin position="1444"/>
        <end position="1461"/>
    </location>
</feature>
<comment type="caution">
    <text evidence="16">The sequence shown here is derived from an EMBL/GenBank/DDBJ whole genome shotgun (WGS) entry which is preliminary data.</text>
</comment>
<dbReference type="VEuPathDB" id="FungiDB:PSTT_01314"/>
<evidence type="ECO:0000313" key="16">
    <source>
        <dbReference type="EMBL" id="POW18373.1"/>
    </source>
</evidence>
<dbReference type="PROSITE" id="PS50089">
    <property type="entry name" value="ZF_RING_2"/>
    <property type="match status" value="1"/>
</dbReference>
<evidence type="ECO:0000313" key="17">
    <source>
        <dbReference type="Proteomes" id="UP000238274"/>
    </source>
</evidence>
<dbReference type="SUPFAM" id="SSF52540">
    <property type="entry name" value="P-loop containing nucleoside triphosphate hydrolases"/>
    <property type="match status" value="1"/>
</dbReference>
<keyword evidence="2" id="KW-0963">Cytoplasm</keyword>
<feature type="region of interest" description="Disordered" evidence="12">
    <location>
        <begin position="1473"/>
        <end position="1494"/>
    </location>
</feature>
<keyword evidence="13" id="KW-1133">Transmembrane helix</keyword>
<dbReference type="SMART" id="SM00184">
    <property type="entry name" value="RING"/>
    <property type="match status" value="1"/>
</dbReference>
<dbReference type="InterPro" id="IPR027417">
    <property type="entry name" value="P-loop_NTPase"/>
</dbReference>
<evidence type="ECO:0000256" key="2">
    <source>
        <dbReference type="ARBA" id="ARBA00022490"/>
    </source>
</evidence>
<evidence type="ECO:0000256" key="12">
    <source>
        <dbReference type="SAM" id="MobiDB-lite"/>
    </source>
</evidence>
<feature type="compositionally biased region" description="Acidic residues" evidence="12">
    <location>
        <begin position="1407"/>
        <end position="1417"/>
    </location>
</feature>